<keyword evidence="6" id="KW-1185">Reference proteome</keyword>
<feature type="non-terminal residue" evidence="5">
    <location>
        <position position="1"/>
    </location>
</feature>
<accession>A0ABN7XJU3</accession>
<dbReference type="Gene3D" id="2.20.25.240">
    <property type="match status" value="1"/>
</dbReference>
<organism evidence="5 6">
    <name type="scientific">Gigaspora margarita</name>
    <dbReference type="NCBI Taxonomy" id="4874"/>
    <lineage>
        <taxon>Eukaryota</taxon>
        <taxon>Fungi</taxon>
        <taxon>Fungi incertae sedis</taxon>
        <taxon>Mucoromycota</taxon>
        <taxon>Glomeromycotina</taxon>
        <taxon>Glomeromycetes</taxon>
        <taxon>Diversisporales</taxon>
        <taxon>Gigasporaceae</taxon>
        <taxon>Gigaspora</taxon>
    </lineage>
</organism>
<reference evidence="5 6" key="1">
    <citation type="submission" date="2021-06" db="EMBL/GenBank/DDBJ databases">
        <authorList>
            <person name="Kallberg Y."/>
            <person name="Tangrot J."/>
            <person name="Rosling A."/>
        </authorList>
    </citation>
    <scope>NUCLEOTIDE SEQUENCE [LARGE SCALE GENOMIC DNA]</scope>
    <source>
        <strain evidence="5 6">120-4 pot B 10/14</strain>
    </source>
</reference>
<evidence type="ECO:0000313" key="6">
    <source>
        <dbReference type="Proteomes" id="UP000789901"/>
    </source>
</evidence>
<dbReference type="Pfam" id="PF04500">
    <property type="entry name" value="FLYWCH"/>
    <property type="match status" value="1"/>
</dbReference>
<feature type="domain" description="FLYWCH-type" evidence="4">
    <location>
        <begin position="2"/>
        <end position="38"/>
    </location>
</feature>
<evidence type="ECO:0000256" key="3">
    <source>
        <dbReference type="ARBA" id="ARBA00022833"/>
    </source>
</evidence>
<gene>
    <name evidence="5" type="ORF">GMARGA_LOCUS44088</name>
</gene>
<dbReference type="InterPro" id="IPR007588">
    <property type="entry name" value="Znf_FLYWCH"/>
</dbReference>
<evidence type="ECO:0000256" key="2">
    <source>
        <dbReference type="ARBA" id="ARBA00022771"/>
    </source>
</evidence>
<keyword evidence="2" id="KW-0863">Zinc-finger</keyword>
<evidence type="ECO:0000256" key="1">
    <source>
        <dbReference type="ARBA" id="ARBA00022723"/>
    </source>
</evidence>
<name>A0ABN7XJU3_GIGMA</name>
<keyword evidence="3" id="KW-0862">Zinc</keyword>
<dbReference type="Proteomes" id="UP000789901">
    <property type="component" value="Unassembled WGS sequence"/>
</dbReference>
<proteinExistence type="predicted"/>
<sequence>DTYYWCCEKRKSLECKGRAITKFINNLHYLKQFNDHNHTPQASSAEVAKSIAHIKELAKETNDQPAQVIQNTIISISEEIYPYVPSQNALRNLDDIDIPNSLCLTLNGENFLVRDSIIGEDRIILFTTKANIQHLSRALYWIMDGTFKTVPTIFHQLYTIHAPIGTADNSRVLPLVYALMTNKSEES</sequence>
<dbReference type="EMBL" id="CAJVQB010147538">
    <property type="protein sequence ID" value="CAG8855267.1"/>
    <property type="molecule type" value="Genomic_DNA"/>
</dbReference>
<comment type="caution">
    <text evidence="5">The sequence shown here is derived from an EMBL/GenBank/DDBJ whole genome shotgun (WGS) entry which is preliminary data.</text>
</comment>
<keyword evidence="1" id="KW-0479">Metal-binding</keyword>
<evidence type="ECO:0000313" key="5">
    <source>
        <dbReference type="EMBL" id="CAG8855267.1"/>
    </source>
</evidence>
<protein>
    <submittedName>
        <fullName evidence="5">31189_t:CDS:1</fullName>
    </submittedName>
</protein>
<evidence type="ECO:0000259" key="4">
    <source>
        <dbReference type="Pfam" id="PF04500"/>
    </source>
</evidence>